<dbReference type="InterPro" id="IPR022042">
    <property type="entry name" value="snRNA-activating_su3"/>
</dbReference>
<dbReference type="GO" id="GO:0042795">
    <property type="term" value="P:snRNA transcription by RNA polymerase II"/>
    <property type="evidence" value="ECO:0007669"/>
    <property type="project" value="TreeGrafter"/>
</dbReference>
<comment type="similarity">
    <text evidence="2">Belongs to the SNAPC3/SRD2 family.</text>
</comment>
<dbReference type="GO" id="GO:0003681">
    <property type="term" value="F:bent DNA binding"/>
    <property type="evidence" value="ECO:0007669"/>
    <property type="project" value="TreeGrafter"/>
</dbReference>
<keyword evidence="6" id="KW-0539">Nucleus</keyword>
<sequence>MTASEMTCGQNLICIRLFQSTNVQKIQDFEHDLVPVGWSRETVDLDCTDVVQKTNKELIQDVIDHIIEEEATARNEGIEYDLDANTERAKLESVPDPKPCKLRSYDLFKNRTERDVKLTRSHKQINYIASMMKEQPHGADERQIGQFEVMLTVALYHPTKMLKQQEFQVLGSQPLTALRDRLYCLADYLLDGQQSRSGFFLIENTFYNDLRNANNIDYSKNIRDWTDEKKRYTTPGIGILNSRKMEETTFIDLNIRIGQPYLYVHQGNCEHNIVFTEVRMVTESDVQAYSAYPRHIFQAKIRRRKCKICDIFPARYVTYNDRMATEDPFFFCEHCYRPLHYDFEGRIL</sequence>
<evidence type="ECO:0000256" key="2">
    <source>
        <dbReference type="ARBA" id="ARBA00010410"/>
    </source>
</evidence>
<evidence type="ECO:0000256" key="5">
    <source>
        <dbReference type="ARBA" id="ARBA00023163"/>
    </source>
</evidence>
<protein>
    <submittedName>
        <fullName evidence="7">Putative snRNA transcription factor</fullName>
    </submittedName>
</protein>
<dbReference type="Proteomes" id="UP000324800">
    <property type="component" value="Unassembled WGS sequence"/>
</dbReference>
<reference evidence="7 8" key="1">
    <citation type="submission" date="2019-03" db="EMBL/GenBank/DDBJ databases">
        <title>Single cell metagenomics reveals metabolic interactions within the superorganism composed of flagellate Streblomastix strix and complex community of Bacteroidetes bacteria on its surface.</title>
        <authorList>
            <person name="Treitli S.C."/>
            <person name="Kolisko M."/>
            <person name="Husnik F."/>
            <person name="Keeling P."/>
            <person name="Hampl V."/>
        </authorList>
    </citation>
    <scope>NUCLEOTIDE SEQUENCE [LARGE SCALE GENOMIC DNA]</scope>
    <source>
        <strain evidence="7">ST1C</strain>
    </source>
</reference>
<dbReference type="PANTHER" id="PTHR13421">
    <property type="entry name" value="SNRNA-ACTIVATING PROTEIN COMPLEX SUBUNIT 3"/>
    <property type="match status" value="1"/>
</dbReference>
<evidence type="ECO:0000313" key="7">
    <source>
        <dbReference type="EMBL" id="KAA6371625.1"/>
    </source>
</evidence>
<evidence type="ECO:0000256" key="6">
    <source>
        <dbReference type="ARBA" id="ARBA00023242"/>
    </source>
</evidence>
<dbReference type="PANTHER" id="PTHR13421:SF16">
    <property type="entry name" value="SNRNA-ACTIVATING PROTEIN COMPLEX SUBUNIT 3"/>
    <property type="match status" value="1"/>
</dbReference>
<evidence type="ECO:0000256" key="1">
    <source>
        <dbReference type="ARBA" id="ARBA00004123"/>
    </source>
</evidence>
<dbReference type="GO" id="GO:0042796">
    <property type="term" value="P:snRNA transcription by RNA polymerase III"/>
    <property type="evidence" value="ECO:0007669"/>
    <property type="project" value="TreeGrafter"/>
</dbReference>
<keyword evidence="3" id="KW-0805">Transcription regulation</keyword>
<dbReference type="OrthoDB" id="3437960at2759"/>
<gene>
    <name evidence="7" type="ORF">EZS28_032849</name>
</gene>
<dbReference type="AlphaFoldDB" id="A0A5J4UPF9"/>
<dbReference type="GO" id="GO:0005634">
    <property type="term" value="C:nucleus"/>
    <property type="evidence" value="ECO:0007669"/>
    <property type="project" value="UniProtKB-SubCell"/>
</dbReference>
<evidence type="ECO:0000256" key="3">
    <source>
        <dbReference type="ARBA" id="ARBA00023015"/>
    </source>
</evidence>
<feature type="non-terminal residue" evidence="7">
    <location>
        <position position="348"/>
    </location>
</feature>
<accession>A0A5J4UPF9</accession>
<comment type="caution">
    <text evidence="7">The sequence shown here is derived from an EMBL/GenBank/DDBJ whole genome shotgun (WGS) entry which is preliminary data.</text>
</comment>
<keyword evidence="4" id="KW-0238">DNA-binding</keyword>
<dbReference type="GO" id="GO:0000978">
    <property type="term" value="F:RNA polymerase II cis-regulatory region sequence-specific DNA binding"/>
    <property type="evidence" value="ECO:0007669"/>
    <property type="project" value="TreeGrafter"/>
</dbReference>
<dbReference type="EMBL" id="SNRW01014300">
    <property type="protein sequence ID" value="KAA6371625.1"/>
    <property type="molecule type" value="Genomic_DNA"/>
</dbReference>
<evidence type="ECO:0000313" key="8">
    <source>
        <dbReference type="Proteomes" id="UP000324800"/>
    </source>
</evidence>
<proteinExistence type="inferred from homology"/>
<organism evidence="7 8">
    <name type="scientific">Streblomastix strix</name>
    <dbReference type="NCBI Taxonomy" id="222440"/>
    <lineage>
        <taxon>Eukaryota</taxon>
        <taxon>Metamonada</taxon>
        <taxon>Preaxostyla</taxon>
        <taxon>Oxymonadida</taxon>
        <taxon>Streblomastigidae</taxon>
        <taxon>Streblomastix</taxon>
    </lineage>
</organism>
<dbReference type="Pfam" id="PF12251">
    <property type="entry name" value="SNAPC3"/>
    <property type="match status" value="1"/>
</dbReference>
<keyword evidence="5" id="KW-0804">Transcription</keyword>
<dbReference type="GO" id="GO:0001046">
    <property type="term" value="F:core promoter sequence-specific DNA binding"/>
    <property type="evidence" value="ECO:0007669"/>
    <property type="project" value="TreeGrafter"/>
</dbReference>
<comment type="subcellular location">
    <subcellularLocation>
        <location evidence="1">Nucleus</location>
    </subcellularLocation>
</comment>
<dbReference type="GO" id="GO:0019185">
    <property type="term" value="C:snRNA-activating protein complex"/>
    <property type="evidence" value="ECO:0007669"/>
    <property type="project" value="TreeGrafter"/>
</dbReference>
<dbReference type="GO" id="GO:0001006">
    <property type="term" value="F:RNA polymerase III type 3 promoter sequence-specific DNA binding"/>
    <property type="evidence" value="ECO:0007669"/>
    <property type="project" value="TreeGrafter"/>
</dbReference>
<name>A0A5J4UPF9_9EUKA</name>
<evidence type="ECO:0000256" key="4">
    <source>
        <dbReference type="ARBA" id="ARBA00023125"/>
    </source>
</evidence>